<comment type="caution">
    <text evidence="1">The sequence shown here is derived from an EMBL/GenBank/DDBJ whole genome shotgun (WGS) entry which is preliminary data.</text>
</comment>
<gene>
    <name evidence="1" type="ORF">LCGC14_0535610</name>
</gene>
<name>A0A0F9SCR3_9ZZZZ</name>
<dbReference type="EMBL" id="LAZR01000705">
    <property type="protein sequence ID" value="KKN60092.1"/>
    <property type="molecule type" value="Genomic_DNA"/>
</dbReference>
<dbReference type="AlphaFoldDB" id="A0A0F9SCR3"/>
<evidence type="ECO:0000313" key="1">
    <source>
        <dbReference type="EMBL" id="KKN60092.1"/>
    </source>
</evidence>
<protein>
    <submittedName>
        <fullName evidence="1">Uncharacterized protein</fullName>
    </submittedName>
</protein>
<proteinExistence type="predicted"/>
<sequence>MEERPGSDEAIKRLNFPIPDGITIGENIFYFAQGVAKAQLKKVVDGRPRDFDGETVKLHFTKQEWQSILEEVKDD</sequence>
<reference evidence="1" key="1">
    <citation type="journal article" date="2015" name="Nature">
        <title>Complex archaea that bridge the gap between prokaryotes and eukaryotes.</title>
        <authorList>
            <person name="Spang A."/>
            <person name="Saw J.H."/>
            <person name="Jorgensen S.L."/>
            <person name="Zaremba-Niedzwiedzka K."/>
            <person name="Martijn J."/>
            <person name="Lind A.E."/>
            <person name="van Eijk R."/>
            <person name="Schleper C."/>
            <person name="Guy L."/>
            <person name="Ettema T.J."/>
        </authorList>
    </citation>
    <scope>NUCLEOTIDE SEQUENCE</scope>
</reference>
<accession>A0A0F9SCR3</accession>
<organism evidence="1">
    <name type="scientific">marine sediment metagenome</name>
    <dbReference type="NCBI Taxonomy" id="412755"/>
    <lineage>
        <taxon>unclassified sequences</taxon>
        <taxon>metagenomes</taxon>
        <taxon>ecological metagenomes</taxon>
    </lineage>
</organism>